<evidence type="ECO:0000313" key="4">
    <source>
        <dbReference type="Proteomes" id="UP001379533"/>
    </source>
</evidence>
<sequence length="315" mass="33142">MENHFQLRSRFRGAFLGCLLGDALGRLFEMMSGNDSRLAPALDARLAGKGPWFYSDDTQMMMSVAESIVRTGRVSAMDILATLAANYEPTRGYGSGMRRALEAFRSGRGVGFSSWAEGSKGNGAAVRGVPIACAYHDDMESLAAFAEEAAGITHAHPLGRGGAVAMAIALGAVLAREPVSSLLARVTQARAVAGTILATKIENAWQLAREQADGRTAASALGNGIVAEDSVPLAFFCFLRWAPHFDDVVKNAILAGGDTDTIAAMAGALCGAQVGEEGLPATWLGRVERGPKGIEAVKELADGVFALWEKRALAR</sequence>
<name>A0ABZ2K2L5_9BACT</name>
<evidence type="ECO:0000313" key="3">
    <source>
        <dbReference type="EMBL" id="WXA92955.1"/>
    </source>
</evidence>
<dbReference type="RefSeq" id="WP_394843554.1">
    <property type="nucleotide sequence ID" value="NZ_CP089982.1"/>
</dbReference>
<dbReference type="PANTHER" id="PTHR16222">
    <property type="entry name" value="ADP-RIBOSYLGLYCOHYDROLASE"/>
    <property type="match status" value="1"/>
</dbReference>
<dbReference type="EMBL" id="CP089982">
    <property type="protein sequence ID" value="WXA92955.1"/>
    <property type="molecule type" value="Genomic_DNA"/>
</dbReference>
<reference evidence="3 4" key="1">
    <citation type="submission" date="2021-12" db="EMBL/GenBank/DDBJ databases">
        <title>Discovery of the Pendulisporaceae a myxobacterial family with distinct sporulation behavior and unique specialized metabolism.</title>
        <authorList>
            <person name="Garcia R."/>
            <person name="Popoff A."/>
            <person name="Bader C.D."/>
            <person name="Loehr J."/>
            <person name="Walesch S."/>
            <person name="Walt C."/>
            <person name="Boldt J."/>
            <person name="Bunk B."/>
            <person name="Haeckl F.J.F.P.J."/>
            <person name="Gunesch A.P."/>
            <person name="Birkelbach J."/>
            <person name="Nuebel U."/>
            <person name="Pietschmann T."/>
            <person name="Bach T."/>
            <person name="Mueller R."/>
        </authorList>
    </citation>
    <scope>NUCLEOTIDE SEQUENCE [LARGE SCALE GENOMIC DNA]</scope>
    <source>
        <strain evidence="3 4">MSr12523</strain>
    </source>
</reference>
<dbReference type="InterPro" id="IPR050792">
    <property type="entry name" value="ADP-ribosylglycohydrolase"/>
</dbReference>
<proteinExistence type="inferred from homology"/>
<dbReference type="InterPro" id="IPR036705">
    <property type="entry name" value="Ribosyl_crysJ1_sf"/>
</dbReference>
<accession>A0ABZ2K2L5</accession>
<dbReference type="Pfam" id="PF03747">
    <property type="entry name" value="ADP_ribosyl_GH"/>
    <property type="match status" value="1"/>
</dbReference>
<dbReference type="Proteomes" id="UP001379533">
    <property type="component" value="Chromosome"/>
</dbReference>
<dbReference type="InterPro" id="IPR005502">
    <property type="entry name" value="Ribosyl_crysJ1"/>
</dbReference>
<dbReference type="Gene3D" id="1.10.4080.10">
    <property type="entry name" value="ADP-ribosylation/Crystallin J1"/>
    <property type="match status" value="1"/>
</dbReference>
<protein>
    <submittedName>
        <fullName evidence="3">ADP-ribosylglycohydrolase family protein</fullName>
    </submittedName>
</protein>
<comment type="similarity">
    <text evidence="1">Belongs to the ADP-ribosylglycohydrolase family.</text>
</comment>
<evidence type="ECO:0000256" key="2">
    <source>
        <dbReference type="ARBA" id="ARBA00022801"/>
    </source>
</evidence>
<dbReference type="PANTHER" id="PTHR16222:SF24">
    <property type="entry name" value="ADP-RIBOSYLHYDROLASE ARH3"/>
    <property type="match status" value="1"/>
</dbReference>
<dbReference type="SUPFAM" id="SSF101478">
    <property type="entry name" value="ADP-ribosylglycohydrolase"/>
    <property type="match status" value="1"/>
</dbReference>
<keyword evidence="2" id="KW-0378">Hydrolase</keyword>
<keyword evidence="4" id="KW-1185">Reference proteome</keyword>
<evidence type="ECO:0000256" key="1">
    <source>
        <dbReference type="ARBA" id="ARBA00010702"/>
    </source>
</evidence>
<gene>
    <name evidence="3" type="ORF">LZC95_41710</name>
</gene>
<organism evidence="3 4">
    <name type="scientific">Pendulispora brunnea</name>
    <dbReference type="NCBI Taxonomy" id="2905690"/>
    <lineage>
        <taxon>Bacteria</taxon>
        <taxon>Pseudomonadati</taxon>
        <taxon>Myxococcota</taxon>
        <taxon>Myxococcia</taxon>
        <taxon>Myxococcales</taxon>
        <taxon>Sorangiineae</taxon>
        <taxon>Pendulisporaceae</taxon>
        <taxon>Pendulispora</taxon>
    </lineage>
</organism>